<name>A0A1I6B5L6_9PSEU</name>
<keyword evidence="2 6" id="KW-0238">DNA-binding</keyword>
<dbReference type="PANTHER" id="PTHR30154:SF34">
    <property type="entry name" value="TRANSCRIPTIONAL REGULATOR AZLB"/>
    <property type="match status" value="1"/>
</dbReference>
<proteinExistence type="predicted"/>
<keyword evidence="1" id="KW-0805">Transcription regulation</keyword>
<evidence type="ECO:0000259" key="5">
    <source>
        <dbReference type="Pfam" id="PF13404"/>
    </source>
</evidence>
<reference evidence="6 7" key="1">
    <citation type="submission" date="2016-10" db="EMBL/GenBank/DDBJ databases">
        <authorList>
            <person name="de Groot N.N."/>
        </authorList>
    </citation>
    <scope>NUCLEOTIDE SEQUENCE [LARGE SCALE GENOMIC DNA]</scope>
    <source>
        <strain evidence="6 7">DSM 44637</strain>
    </source>
</reference>
<dbReference type="SUPFAM" id="SSF46785">
    <property type="entry name" value="Winged helix' DNA-binding domain"/>
    <property type="match status" value="1"/>
</dbReference>
<evidence type="ECO:0000259" key="4">
    <source>
        <dbReference type="Pfam" id="PF01037"/>
    </source>
</evidence>
<dbReference type="Proteomes" id="UP000199137">
    <property type="component" value="Unassembled WGS sequence"/>
</dbReference>
<dbReference type="RefSeq" id="WP_093577092.1">
    <property type="nucleotide sequence ID" value="NZ_FOWC01000023.1"/>
</dbReference>
<feature type="domain" description="HTH asnC-type" evidence="5">
    <location>
        <begin position="13"/>
        <end position="50"/>
    </location>
</feature>
<evidence type="ECO:0000313" key="7">
    <source>
        <dbReference type="Proteomes" id="UP000199137"/>
    </source>
</evidence>
<dbReference type="InterPro" id="IPR000485">
    <property type="entry name" value="AsnC-type_HTH_dom"/>
</dbReference>
<dbReference type="Gene3D" id="1.10.10.10">
    <property type="entry name" value="Winged helix-like DNA-binding domain superfamily/Winged helix DNA-binding domain"/>
    <property type="match status" value="1"/>
</dbReference>
<feature type="domain" description="Transcription regulator AsnC/Lrp ligand binding" evidence="4">
    <location>
        <begin position="256"/>
        <end position="298"/>
    </location>
</feature>
<dbReference type="InterPro" id="IPR011008">
    <property type="entry name" value="Dimeric_a/b-barrel"/>
</dbReference>
<dbReference type="EMBL" id="FOWC01000023">
    <property type="protein sequence ID" value="SFQ76215.1"/>
    <property type="molecule type" value="Genomic_DNA"/>
</dbReference>
<dbReference type="GO" id="GO:0005829">
    <property type="term" value="C:cytosol"/>
    <property type="evidence" value="ECO:0007669"/>
    <property type="project" value="TreeGrafter"/>
</dbReference>
<dbReference type="SMART" id="SM00344">
    <property type="entry name" value="HTH_ASNC"/>
    <property type="match status" value="1"/>
</dbReference>
<keyword evidence="3" id="KW-0804">Transcription</keyword>
<evidence type="ECO:0000256" key="3">
    <source>
        <dbReference type="ARBA" id="ARBA00023163"/>
    </source>
</evidence>
<dbReference type="GO" id="GO:0043200">
    <property type="term" value="P:response to amino acid"/>
    <property type="evidence" value="ECO:0007669"/>
    <property type="project" value="TreeGrafter"/>
</dbReference>
<dbReference type="InterPro" id="IPR019888">
    <property type="entry name" value="Tscrpt_reg_AsnC-like"/>
</dbReference>
<dbReference type="AlphaFoldDB" id="A0A1I6B5L6"/>
<dbReference type="Pfam" id="PF13404">
    <property type="entry name" value="HTH_AsnC-type"/>
    <property type="match status" value="1"/>
</dbReference>
<dbReference type="SUPFAM" id="SSF54909">
    <property type="entry name" value="Dimeric alpha+beta barrel"/>
    <property type="match status" value="2"/>
</dbReference>
<dbReference type="InterPro" id="IPR036388">
    <property type="entry name" value="WH-like_DNA-bd_sf"/>
</dbReference>
<sequence>MGRNVQLDFSEEDLALIHALQLRPRAPWSALAGVLGASPTALAQRWTRLREAGLAWITAYPVHGVLAGGAMVALVEMDCLPGTVDDVVRRLEQLPRVHNIEYAAQGRDLLLTVSAASMEALSALLLDELPRLPGVASLRSHIGGRMHIEGSQWQLDSLDAGQRAAILQAGHEEHDRPNEPIYLRSPVFAPLVSALAFDGRATAAELAKQLDRPTSSVRRQLSALARSRTLRIRCEVAQLHTRWPMHVIWWCRLPGRDLPAAVARLRENPRVRLCMSVTGAANLVVNAWTADMAELLAMQDSLEQLLPGGGILTGSVILRTRKRVGWLMHPDGRCTGEVIPLPGPLPDQVFRPVRGDSGGAAG</sequence>
<dbReference type="InterPro" id="IPR019887">
    <property type="entry name" value="Tscrpt_reg_AsnC/Lrp_C"/>
</dbReference>
<dbReference type="Pfam" id="PF01037">
    <property type="entry name" value="AsnC_trans_reg"/>
    <property type="match status" value="2"/>
</dbReference>
<dbReference type="PANTHER" id="PTHR30154">
    <property type="entry name" value="LEUCINE-RESPONSIVE REGULATORY PROTEIN"/>
    <property type="match status" value="1"/>
</dbReference>
<dbReference type="OrthoDB" id="4050641at2"/>
<protein>
    <submittedName>
        <fullName evidence="6">DNA-binding transcriptional regulator, Lrp family</fullName>
    </submittedName>
</protein>
<dbReference type="STRING" id="112413.SAMN05421854_12377"/>
<gene>
    <name evidence="6" type="ORF">SAMN05421854_12377</name>
</gene>
<organism evidence="6 7">
    <name type="scientific">Amycolatopsis rubida</name>
    <dbReference type="NCBI Taxonomy" id="112413"/>
    <lineage>
        <taxon>Bacteria</taxon>
        <taxon>Bacillati</taxon>
        <taxon>Actinomycetota</taxon>
        <taxon>Actinomycetes</taxon>
        <taxon>Pseudonocardiales</taxon>
        <taxon>Pseudonocardiaceae</taxon>
        <taxon>Amycolatopsis</taxon>
    </lineage>
</organism>
<evidence type="ECO:0000256" key="2">
    <source>
        <dbReference type="ARBA" id="ARBA00023125"/>
    </source>
</evidence>
<dbReference type="GO" id="GO:0043565">
    <property type="term" value="F:sequence-specific DNA binding"/>
    <property type="evidence" value="ECO:0007669"/>
    <property type="project" value="InterPro"/>
</dbReference>
<dbReference type="InterPro" id="IPR036390">
    <property type="entry name" value="WH_DNA-bd_sf"/>
</dbReference>
<feature type="domain" description="Transcription regulator AsnC/Lrp ligand binding" evidence="4">
    <location>
        <begin position="77"/>
        <end position="142"/>
    </location>
</feature>
<evidence type="ECO:0000256" key="1">
    <source>
        <dbReference type="ARBA" id="ARBA00023015"/>
    </source>
</evidence>
<accession>A0A1I6B5L6</accession>
<evidence type="ECO:0000313" key="6">
    <source>
        <dbReference type="EMBL" id="SFQ76215.1"/>
    </source>
</evidence>
<dbReference type="Gene3D" id="3.30.70.920">
    <property type="match status" value="2"/>
</dbReference>